<organism evidence="2 3">
    <name type="scientific">Roseateles terrae</name>
    <dbReference type="NCBI Taxonomy" id="431060"/>
    <lineage>
        <taxon>Bacteria</taxon>
        <taxon>Pseudomonadati</taxon>
        <taxon>Pseudomonadota</taxon>
        <taxon>Betaproteobacteria</taxon>
        <taxon>Burkholderiales</taxon>
        <taxon>Sphaerotilaceae</taxon>
        <taxon>Roseateles</taxon>
    </lineage>
</organism>
<proteinExistence type="predicted"/>
<evidence type="ECO:0000313" key="2">
    <source>
        <dbReference type="EMBL" id="MBB3194873.1"/>
    </source>
</evidence>
<reference evidence="2 3" key="1">
    <citation type="submission" date="2020-08" db="EMBL/GenBank/DDBJ databases">
        <title>Genomic Encyclopedia of Type Strains, Phase III (KMG-III): the genomes of soil and plant-associated and newly described type strains.</title>
        <authorList>
            <person name="Whitman W."/>
        </authorList>
    </citation>
    <scope>NUCLEOTIDE SEQUENCE [LARGE SCALE GENOMIC DNA]</scope>
    <source>
        <strain evidence="2 3">CECT 7247</strain>
    </source>
</reference>
<name>A0ABR6GRY2_9BURK</name>
<dbReference type="Proteomes" id="UP000574369">
    <property type="component" value="Unassembled WGS sequence"/>
</dbReference>
<dbReference type="InterPro" id="IPR025421">
    <property type="entry name" value="DUF4148"/>
</dbReference>
<keyword evidence="1" id="KW-0732">Signal</keyword>
<keyword evidence="3" id="KW-1185">Reference proteome</keyword>
<feature type="signal peptide" evidence="1">
    <location>
        <begin position="1"/>
        <end position="20"/>
    </location>
</feature>
<evidence type="ECO:0008006" key="4">
    <source>
        <dbReference type="Google" id="ProtNLM"/>
    </source>
</evidence>
<feature type="chain" id="PRO_5046973188" description="DUF4148 domain-containing protein" evidence="1">
    <location>
        <begin position="21"/>
        <end position="118"/>
    </location>
</feature>
<sequence>MNKPFAFVATAFMMSTVAFAHGNHSAGEGAAVPGASPAQATVTRAEVLADLEIYRQSGLAALDSRDAPNVFGADYQQAQARYKALRSAPGFATAVARIAHERGETAVAAEASRVASSQ</sequence>
<evidence type="ECO:0000256" key="1">
    <source>
        <dbReference type="SAM" id="SignalP"/>
    </source>
</evidence>
<dbReference type="RefSeq" id="WP_184294597.1">
    <property type="nucleotide sequence ID" value="NZ_JACHXO010000003.1"/>
</dbReference>
<accession>A0ABR6GRY2</accession>
<dbReference type="Pfam" id="PF13663">
    <property type="entry name" value="DUF4148"/>
    <property type="match status" value="1"/>
</dbReference>
<evidence type="ECO:0000313" key="3">
    <source>
        <dbReference type="Proteomes" id="UP000574369"/>
    </source>
</evidence>
<gene>
    <name evidence="2" type="ORF">FHS28_002269</name>
</gene>
<protein>
    <recommendedName>
        <fullName evidence="4">DUF4148 domain-containing protein</fullName>
    </recommendedName>
</protein>
<comment type="caution">
    <text evidence="2">The sequence shown here is derived from an EMBL/GenBank/DDBJ whole genome shotgun (WGS) entry which is preliminary data.</text>
</comment>
<dbReference type="EMBL" id="JACHXO010000003">
    <property type="protein sequence ID" value="MBB3194873.1"/>
    <property type="molecule type" value="Genomic_DNA"/>
</dbReference>